<dbReference type="SUPFAM" id="SSF53623">
    <property type="entry name" value="MurD-like peptide ligases, catalytic domain"/>
    <property type="match status" value="1"/>
</dbReference>
<dbReference type="AlphaFoldDB" id="A0A382CNL0"/>
<dbReference type="GO" id="GO:0005524">
    <property type="term" value="F:ATP binding"/>
    <property type="evidence" value="ECO:0007669"/>
    <property type="project" value="InterPro"/>
</dbReference>
<dbReference type="InterPro" id="IPR000713">
    <property type="entry name" value="Mur_ligase_N"/>
</dbReference>
<evidence type="ECO:0000313" key="2">
    <source>
        <dbReference type="EMBL" id="SVB27221.1"/>
    </source>
</evidence>
<protein>
    <recommendedName>
        <fullName evidence="1">Mur ligase N-terminal catalytic domain-containing protein</fullName>
    </recommendedName>
</protein>
<feature type="non-terminal residue" evidence="2">
    <location>
        <position position="131"/>
    </location>
</feature>
<dbReference type="InterPro" id="IPR036565">
    <property type="entry name" value="Mur-like_cat_sf"/>
</dbReference>
<reference evidence="2" key="1">
    <citation type="submission" date="2018-05" db="EMBL/GenBank/DDBJ databases">
        <authorList>
            <person name="Lanie J.A."/>
            <person name="Ng W.-L."/>
            <person name="Kazmierczak K.M."/>
            <person name="Andrzejewski T.M."/>
            <person name="Davidsen T.M."/>
            <person name="Wayne K.J."/>
            <person name="Tettelin H."/>
            <person name="Glass J.I."/>
            <person name="Rusch D."/>
            <person name="Podicherti R."/>
            <person name="Tsui H.-C.T."/>
            <person name="Winkler M.E."/>
        </authorList>
    </citation>
    <scope>NUCLEOTIDE SEQUENCE</scope>
</reference>
<dbReference type="PANTHER" id="PTHR43445">
    <property type="entry name" value="UDP-N-ACETYLMURAMATE--L-ALANINE LIGASE-RELATED"/>
    <property type="match status" value="1"/>
</dbReference>
<dbReference type="SUPFAM" id="SSF51984">
    <property type="entry name" value="MurCD N-terminal domain"/>
    <property type="match status" value="1"/>
</dbReference>
<organism evidence="2">
    <name type="scientific">marine metagenome</name>
    <dbReference type="NCBI Taxonomy" id="408172"/>
    <lineage>
        <taxon>unclassified sequences</taxon>
        <taxon>metagenomes</taxon>
        <taxon>ecological metagenomes</taxon>
    </lineage>
</organism>
<proteinExistence type="predicted"/>
<dbReference type="PANTHER" id="PTHR43445:SF3">
    <property type="entry name" value="UDP-N-ACETYLMURAMATE--L-ALANINE LIGASE"/>
    <property type="match status" value="1"/>
</dbReference>
<sequence>MSGIAELLINLNFSITGSDINKTEITQKLMNSGARIFLGHNGSNVKDAEVLVYSSAISKDNAELIEAKKNKIPIVKRAEMLGAMIALKETSIGVSGTHGKTSTTSMIGALLSYAKMDPTLVVGGLVKNLDT</sequence>
<dbReference type="Gene3D" id="3.40.1190.10">
    <property type="entry name" value="Mur-like, catalytic domain"/>
    <property type="match status" value="1"/>
</dbReference>
<feature type="domain" description="Mur ligase N-terminal catalytic" evidence="1">
    <location>
        <begin position="1"/>
        <end position="87"/>
    </location>
</feature>
<dbReference type="Pfam" id="PF01225">
    <property type="entry name" value="Mur_ligase"/>
    <property type="match status" value="1"/>
</dbReference>
<dbReference type="GO" id="GO:0016881">
    <property type="term" value="F:acid-amino acid ligase activity"/>
    <property type="evidence" value="ECO:0007669"/>
    <property type="project" value="InterPro"/>
</dbReference>
<dbReference type="InterPro" id="IPR050061">
    <property type="entry name" value="MurCDEF_pg_biosynth"/>
</dbReference>
<dbReference type="EMBL" id="UINC01035195">
    <property type="protein sequence ID" value="SVB27221.1"/>
    <property type="molecule type" value="Genomic_DNA"/>
</dbReference>
<evidence type="ECO:0000259" key="1">
    <source>
        <dbReference type="Pfam" id="PF01225"/>
    </source>
</evidence>
<accession>A0A382CNL0</accession>
<dbReference type="Gene3D" id="3.40.50.720">
    <property type="entry name" value="NAD(P)-binding Rossmann-like Domain"/>
    <property type="match status" value="1"/>
</dbReference>
<name>A0A382CNL0_9ZZZZ</name>
<gene>
    <name evidence="2" type="ORF">METZ01_LOCUS180075</name>
</gene>